<organism evidence="2 3">
    <name type="scientific">Cephalotrichum gorgonifer</name>
    <dbReference type="NCBI Taxonomy" id="2041049"/>
    <lineage>
        <taxon>Eukaryota</taxon>
        <taxon>Fungi</taxon>
        <taxon>Dikarya</taxon>
        <taxon>Ascomycota</taxon>
        <taxon>Pezizomycotina</taxon>
        <taxon>Sordariomycetes</taxon>
        <taxon>Hypocreomycetidae</taxon>
        <taxon>Microascales</taxon>
        <taxon>Microascaceae</taxon>
        <taxon>Cephalotrichum</taxon>
    </lineage>
</organism>
<dbReference type="EMBL" id="ONZQ02000004">
    <property type="protein sequence ID" value="SPO00943.1"/>
    <property type="molecule type" value="Genomic_DNA"/>
</dbReference>
<sequence>MVASYGRGGAGNISNVSQPSISYNDLLTPTLKTSIFTTGRGGTGNMARNSDPAEARKRQDVEPVVRRPSTGVQYAGRGGAGNIFHADEIRRNSVEHAIDDNSSTKSSDSIAEKGKRFLFGRK</sequence>
<feature type="region of interest" description="Disordered" evidence="1">
    <location>
        <begin position="95"/>
        <end position="114"/>
    </location>
</feature>
<feature type="region of interest" description="Disordered" evidence="1">
    <location>
        <begin position="1"/>
        <end position="23"/>
    </location>
</feature>
<dbReference type="Proteomes" id="UP001187682">
    <property type="component" value="Unassembled WGS sequence"/>
</dbReference>
<keyword evidence="3" id="KW-1185">Reference proteome</keyword>
<dbReference type="PANTHER" id="PTHR34693">
    <property type="entry name" value="PROTEIN PAR32"/>
    <property type="match status" value="1"/>
</dbReference>
<dbReference type="InterPro" id="IPR053203">
    <property type="entry name" value="Cisplatin_resist-associated"/>
</dbReference>
<dbReference type="Pfam" id="PF12223">
    <property type="entry name" value="DUF3602"/>
    <property type="match status" value="1"/>
</dbReference>
<evidence type="ECO:0000313" key="3">
    <source>
        <dbReference type="Proteomes" id="UP001187682"/>
    </source>
</evidence>
<reference evidence="2" key="1">
    <citation type="submission" date="2018-03" db="EMBL/GenBank/DDBJ databases">
        <authorList>
            <person name="Guldener U."/>
        </authorList>
    </citation>
    <scope>NUCLEOTIDE SEQUENCE</scope>
</reference>
<comment type="caution">
    <text evidence="2">The sequence shown here is derived from an EMBL/GenBank/DDBJ whole genome shotgun (WGS) entry which is preliminary data.</text>
</comment>
<evidence type="ECO:0000256" key="1">
    <source>
        <dbReference type="SAM" id="MobiDB-lite"/>
    </source>
</evidence>
<name>A0AAE8STU1_9PEZI</name>
<feature type="compositionally biased region" description="Basic and acidic residues" evidence="1">
    <location>
        <begin position="51"/>
        <end position="64"/>
    </location>
</feature>
<protein>
    <submittedName>
        <fullName evidence="2">Uncharacterized protein</fullName>
    </submittedName>
</protein>
<evidence type="ECO:0000313" key="2">
    <source>
        <dbReference type="EMBL" id="SPO00943.1"/>
    </source>
</evidence>
<gene>
    <name evidence="2" type="ORF">DNG_03691</name>
</gene>
<accession>A0AAE8STU1</accession>
<feature type="compositionally biased region" description="Polar residues" evidence="1">
    <location>
        <begin position="12"/>
        <end position="23"/>
    </location>
</feature>
<dbReference type="InterPro" id="IPR022024">
    <property type="entry name" value="DUF3602"/>
</dbReference>
<dbReference type="PANTHER" id="PTHR34693:SF1">
    <property type="entry name" value="PROTEIN PAR32"/>
    <property type="match status" value="1"/>
</dbReference>
<feature type="region of interest" description="Disordered" evidence="1">
    <location>
        <begin position="37"/>
        <end position="64"/>
    </location>
</feature>
<feature type="compositionally biased region" description="Polar residues" evidence="1">
    <location>
        <begin position="100"/>
        <end position="109"/>
    </location>
</feature>
<feature type="compositionally biased region" description="Gly residues" evidence="1">
    <location>
        <begin position="1"/>
        <end position="11"/>
    </location>
</feature>
<proteinExistence type="predicted"/>
<dbReference type="AlphaFoldDB" id="A0AAE8STU1"/>